<evidence type="ECO:0000259" key="1">
    <source>
        <dbReference type="Pfam" id="PF20253"/>
    </source>
</evidence>
<dbReference type="AlphaFoldDB" id="A0A6A6CH66"/>
<feature type="domain" description="DUF6604" evidence="1">
    <location>
        <begin position="12"/>
        <end position="249"/>
    </location>
</feature>
<sequence length="878" mass="98959">MDAQMLGRQILYKASTKRFIEWLVQTAERVSNTLTPVATPPSSSRKRDSSKRITTREIISFAETISNSSALVPPAVISLLEQVIEGRQACATWYALLPLTEDLADENKSHAFFIEVLRRVLQLLSGSARPECKANKETKPESKKKESLHDLGCDFNNLFAQLELEEPSDEPLGQAPKYEITIDLGNKKSSISLGDRDNKDDTAFGLFCFLEDAKDVRVFLKEAWTEYERGDLSMAAVATITEAGIALLRISGTNFTAANSAFRDWSYILEYLGLEQQTTHLPHESPFIYIHPRSTAPTSQESKSSTDLADLICAASAYHLQKLKTEMHEEATKHDPRDLTRGTFVSGMPLNHDIFEFPRLLLLPAAVELVTWRLSPEERSQRNAGNHNNTFLSSEFVEGIRNYYRAKELAPWLPIAYTKKLLRNCKTDLGLTDGVPLKSIQGLPCVMGTQLWRYKMAFHQAGISGACRGNIVLCMAHLYLTGRKLGVIQSGWHDMEMVISAQKSIEPLVTRSGSRADAVTCLKHFLLALGVSAKEFANNKIPGLPSNKKYAERAKRPVNTLQLPRSGDETSRVEEELGVWRDELLELMLTSMTKKINVTQPQKKGAKQQHASMGPFTPKQLLKTFKKAFIADEPMLNFDFFAFTYDCAMMEPYIRDRVMPNLGTEFDLPHRDLLTSYEFLYHLLLSHIRQNPPSLETSPGRGITALERACKILEVYIGQKAQNDEQFSSNKISTAAFRQSSGRIPKDLRPNFRKFDSANMDTSPMEQMLASEEAVFSHFTAAHKVVYDPRGSAQKFKEMAEWQKGEEDMMKKQMGLKPEDPFPGWACAKPVKIHVSELELSEEDFAKFDSADFKQKIALNELISQAKIQAAMDRKLQE</sequence>
<dbReference type="Proteomes" id="UP000799537">
    <property type="component" value="Unassembled WGS sequence"/>
</dbReference>
<evidence type="ECO:0000313" key="2">
    <source>
        <dbReference type="EMBL" id="KAF2165520.1"/>
    </source>
</evidence>
<accession>A0A6A6CH66</accession>
<dbReference type="EMBL" id="ML993600">
    <property type="protein sequence ID" value="KAF2165520.1"/>
    <property type="molecule type" value="Genomic_DNA"/>
</dbReference>
<organism evidence="2 3">
    <name type="scientific">Zasmidium cellare ATCC 36951</name>
    <dbReference type="NCBI Taxonomy" id="1080233"/>
    <lineage>
        <taxon>Eukaryota</taxon>
        <taxon>Fungi</taxon>
        <taxon>Dikarya</taxon>
        <taxon>Ascomycota</taxon>
        <taxon>Pezizomycotina</taxon>
        <taxon>Dothideomycetes</taxon>
        <taxon>Dothideomycetidae</taxon>
        <taxon>Mycosphaerellales</taxon>
        <taxon>Mycosphaerellaceae</taxon>
        <taxon>Zasmidium</taxon>
    </lineage>
</organism>
<dbReference type="OrthoDB" id="3650886at2759"/>
<dbReference type="Pfam" id="PF20253">
    <property type="entry name" value="DUF6604"/>
    <property type="match status" value="1"/>
</dbReference>
<keyword evidence="3" id="KW-1185">Reference proteome</keyword>
<dbReference type="InterPro" id="IPR046539">
    <property type="entry name" value="DUF6604"/>
</dbReference>
<gene>
    <name evidence="2" type="ORF">M409DRAFT_55897</name>
</gene>
<dbReference type="PANTHER" id="PTHR38795">
    <property type="entry name" value="DUF6604 DOMAIN-CONTAINING PROTEIN"/>
    <property type="match status" value="1"/>
</dbReference>
<dbReference type="GeneID" id="54566399"/>
<proteinExistence type="predicted"/>
<reference evidence="2" key="1">
    <citation type="journal article" date="2020" name="Stud. Mycol.">
        <title>101 Dothideomycetes genomes: a test case for predicting lifestyles and emergence of pathogens.</title>
        <authorList>
            <person name="Haridas S."/>
            <person name="Albert R."/>
            <person name="Binder M."/>
            <person name="Bloem J."/>
            <person name="Labutti K."/>
            <person name="Salamov A."/>
            <person name="Andreopoulos B."/>
            <person name="Baker S."/>
            <person name="Barry K."/>
            <person name="Bills G."/>
            <person name="Bluhm B."/>
            <person name="Cannon C."/>
            <person name="Castanera R."/>
            <person name="Culley D."/>
            <person name="Daum C."/>
            <person name="Ezra D."/>
            <person name="Gonzalez J."/>
            <person name="Henrissat B."/>
            <person name="Kuo A."/>
            <person name="Liang C."/>
            <person name="Lipzen A."/>
            <person name="Lutzoni F."/>
            <person name="Magnuson J."/>
            <person name="Mondo S."/>
            <person name="Nolan M."/>
            <person name="Ohm R."/>
            <person name="Pangilinan J."/>
            <person name="Park H.-J."/>
            <person name="Ramirez L."/>
            <person name="Alfaro M."/>
            <person name="Sun H."/>
            <person name="Tritt A."/>
            <person name="Yoshinaga Y."/>
            <person name="Zwiers L.-H."/>
            <person name="Turgeon B."/>
            <person name="Goodwin S."/>
            <person name="Spatafora J."/>
            <person name="Crous P."/>
            <person name="Grigoriev I."/>
        </authorList>
    </citation>
    <scope>NUCLEOTIDE SEQUENCE</scope>
    <source>
        <strain evidence="2">ATCC 36951</strain>
    </source>
</reference>
<dbReference type="RefSeq" id="XP_033666409.1">
    <property type="nucleotide sequence ID" value="XM_033813127.1"/>
</dbReference>
<name>A0A6A6CH66_ZASCE</name>
<dbReference type="PANTHER" id="PTHR38795:SF1">
    <property type="entry name" value="DUF6604 DOMAIN-CONTAINING PROTEIN"/>
    <property type="match status" value="1"/>
</dbReference>
<evidence type="ECO:0000313" key="3">
    <source>
        <dbReference type="Proteomes" id="UP000799537"/>
    </source>
</evidence>
<protein>
    <recommendedName>
        <fullName evidence="1">DUF6604 domain-containing protein</fullName>
    </recommendedName>
</protein>